<keyword evidence="3" id="KW-1185">Reference proteome</keyword>
<keyword evidence="1" id="KW-0812">Transmembrane</keyword>
<dbReference type="EC" id="2.4.99.-" evidence="2"/>
<dbReference type="EMBL" id="JALKII010000001">
    <property type="protein sequence ID" value="MCK0536267.1"/>
    <property type="molecule type" value="Genomic_DNA"/>
</dbReference>
<protein>
    <submittedName>
        <fullName evidence="2">Prolipoprotein diacylglyceryl transferase</fullName>
        <ecNumber evidence="2">2.4.99.-</ecNumber>
    </submittedName>
</protein>
<dbReference type="RefSeq" id="WP_246947328.1">
    <property type="nucleotide sequence ID" value="NZ_JALKII010000001.1"/>
</dbReference>
<name>A0ABT0E376_9GAMM</name>
<feature type="transmembrane region" description="Helical" evidence="1">
    <location>
        <begin position="287"/>
        <end position="307"/>
    </location>
</feature>
<keyword evidence="1" id="KW-1133">Transmembrane helix</keyword>
<evidence type="ECO:0000256" key="1">
    <source>
        <dbReference type="SAM" id="Phobius"/>
    </source>
</evidence>
<keyword evidence="2" id="KW-0808">Transferase</keyword>
<dbReference type="InterPro" id="IPR001640">
    <property type="entry name" value="Lgt"/>
</dbReference>
<feature type="transmembrane region" description="Helical" evidence="1">
    <location>
        <begin position="118"/>
        <end position="140"/>
    </location>
</feature>
<dbReference type="GO" id="GO:0016757">
    <property type="term" value="F:glycosyltransferase activity"/>
    <property type="evidence" value="ECO:0007669"/>
    <property type="project" value="UniProtKB-KW"/>
</dbReference>
<feature type="transmembrane region" description="Helical" evidence="1">
    <location>
        <begin position="56"/>
        <end position="82"/>
    </location>
</feature>
<reference evidence="2" key="1">
    <citation type="submission" date="2022-04" db="EMBL/GenBank/DDBJ databases">
        <title>Alcanivorax sp. CY1518 draft genome sequence.</title>
        <authorList>
            <person name="Zhao G."/>
            <person name="An M."/>
        </authorList>
    </citation>
    <scope>NUCLEOTIDE SEQUENCE</scope>
    <source>
        <strain evidence="2">CY1518</strain>
    </source>
</reference>
<evidence type="ECO:0000313" key="3">
    <source>
        <dbReference type="Proteomes" id="UP001165524"/>
    </source>
</evidence>
<organism evidence="2 3">
    <name type="scientific">Alcanivorax quisquiliarum</name>
    <dbReference type="NCBI Taxonomy" id="2933565"/>
    <lineage>
        <taxon>Bacteria</taxon>
        <taxon>Pseudomonadati</taxon>
        <taxon>Pseudomonadota</taxon>
        <taxon>Gammaproteobacteria</taxon>
        <taxon>Oceanospirillales</taxon>
        <taxon>Alcanivoracaceae</taxon>
        <taxon>Alcanivorax</taxon>
    </lineage>
</organism>
<evidence type="ECO:0000313" key="2">
    <source>
        <dbReference type="EMBL" id="MCK0536267.1"/>
    </source>
</evidence>
<proteinExistence type="predicted"/>
<feature type="transmembrane region" description="Helical" evidence="1">
    <location>
        <begin position="146"/>
        <end position="167"/>
    </location>
</feature>
<comment type="caution">
    <text evidence="2">The sequence shown here is derived from an EMBL/GenBank/DDBJ whole genome shotgun (WGS) entry which is preliminary data.</text>
</comment>
<keyword evidence="2" id="KW-0328">Glycosyltransferase</keyword>
<feature type="transmembrane region" description="Helical" evidence="1">
    <location>
        <begin position="88"/>
        <end position="106"/>
    </location>
</feature>
<dbReference type="Pfam" id="PF01790">
    <property type="entry name" value="LGT"/>
    <property type="match status" value="1"/>
</dbReference>
<gene>
    <name evidence="2" type="ORF">MU846_00910</name>
</gene>
<feature type="transmembrane region" description="Helical" evidence="1">
    <location>
        <begin position="319"/>
        <end position="338"/>
    </location>
</feature>
<keyword evidence="1" id="KW-0472">Membrane</keyword>
<dbReference type="Proteomes" id="UP001165524">
    <property type="component" value="Unassembled WGS sequence"/>
</dbReference>
<accession>A0ABT0E376</accession>
<sequence length="377" mass="40686">MIPDGSPTLVANLFLLSAGAILLLLYRWLFRILPGARWQFLAVLPRKKLPDGSWSGLNLTFYGFFSATAGAIAVACFILLAGSAGADLSVMLVLTVCVLAACLPAAKIIATRVEKNPHGFTVGGASFVGIILAPVLLWLMDDVARAWFGTALPVWPLLAAMAIAYVLGEGIGRLGCISFGCCYGRPLEQVSPTLRNWLAPHTPIYEGETKKIHFAGGLGGRKVVPIQAITCLFYTLLALASMALFFYQQFVLAFLLALLGSQLWRLYSETLRADFRGQHKQVSVYQAMALGACLWALAISIILPAPGVAVDIRSGMVMLWQPAVLLALQGIWVLMFVYSGSSTITRSQLHFRLAPDWQSQAGCDAPATARGESRQPV</sequence>
<feature type="transmembrane region" description="Helical" evidence="1">
    <location>
        <begin position="250"/>
        <end position="267"/>
    </location>
</feature>
<feature type="transmembrane region" description="Helical" evidence="1">
    <location>
        <begin position="12"/>
        <end position="30"/>
    </location>
</feature>